<dbReference type="Pfam" id="PF01345">
    <property type="entry name" value="DUF11"/>
    <property type="match status" value="1"/>
</dbReference>
<dbReference type="NCBIfam" id="TIGR01451">
    <property type="entry name" value="B_ant_repeat"/>
    <property type="match status" value="1"/>
</dbReference>
<dbReference type="InterPro" id="IPR047589">
    <property type="entry name" value="DUF11_rpt"/>
</dbReference>
<proteinExistence type="predicted"/>
<dbReference type="InterPro" id="IPR013783">
    <property type="entry name" value="Ig-like_fold"/>
</dbReference>
<evidence type="ECO:0000313" key="2">
    <source>
        <dbReference type="EMBL" id="TDO45780.1"/>
    </source>
</evidence>
<dbReference type="Proteomes" id="UP000295388">
    <property type="component" value="Unassembled WGS sequence"/>
</dbReference>
<reference evidence="2 3" key="1">
    <citation type="submission" date="2019-03" db="EMBL/GenBank/DDBJ databases">
        <title>Genomic Encyclopedia of Type Strains, Phase III (KMG-III): the genomes of soil and plant-associated and newly described type strains.</title>
        <authorList>
            <person name="Whitman W."/>
        </authorList>
    </citation>
    <scope>NUCLEOTIDE SEQUENCE [LARGE SCALE GENOMIC DNA]</scope>
    <source>
        <strain evidence="2 3">VKM Ac-2527</strain>
    </source>
</reference>
<name>A0A4R6K861_9ACTN</name>
<dbReference type="InterPro" id="IPR051172">
    <property type="entry name" value="Chlamydia_OmcB"/>
</dbReference>
<dbReference type="AlphaFoldDB" id="A0A4R6K861"/>
<feature type="domain" description="DUF11" evidence="1">
    <location>
        <begin position="33"/>
        <end position="148"/>
    </location>
</feature>
<organism evidence="2 3">
    <name type="scientific">Kribbella caucasensis</name>
    <dbReference type="NCBI Taxonomy" id="2512215"/>
    <lineage>
        <taxon>Bacteria</taxon>
        <taxon>Bacillati</taxon>
        <taxon>Actinomycetota</taxon>
        <taxon>Actinomycetes</taxon>
        <taxon>Propionibacteriales</taxon>
        <taxon>Kribbellaceae</taxon>
        <taxon>Kribbella</taxon>
    </lineage>
</organism>
<gene>
    <name evidence="2" type="ORF">EV643_112104</name>
</gene>
<dbReference type="InterPro" id="IPR001434">
    <property type="entry name" value="OmcB-like_DUF11"/>
</dbReference>
<sequence>MRGVARCMATGFLGVVLLIGLGVETAVGQESADLQVTKVASSKAVRVGETVTYTVTLTNLGPGVAVGVVFGDSLPDQLNLVSSTCDGVSAFCTVDSLPSGASATLTIAATPITNLARTERLIGNTAFIADFGTTIDPNPGNDQASATVRVVGPL</sequence>
<dbReference type="Gene3D" id="2.60.40.10">
    <property type="entry name" value="Immunoglobulins"/>
    <property type="match status" value="1"/>
</dbReference>
<dbReference type="OrthoDB" id="3666463at2"/>
<keyword evidence="3" id="KW-1185">Reference proteome</keyword>
<evidence type="ECO:0000259" key="1">
    <source>
        <dbReference type="Pfam" id="PF01345"/>
    </source>
</evidence>
<protein>
    <submittedName>
        <fullName evidence="2">Putative repeat protein (TIGR01451 family)</fullName>
    </submittedName>
</protein>
<dbReference type="PANTHER" id="PTHR34819">
    <property type="entry name" value="LARGE CYSTEINE-RICH PERIPLASMIC PROTEIN OMCB"/>
    <property type="match status" value="1"/>
</dbReference>
<evidence type="ECO:0000313" key="3">
    <source>
        <dbReference type="Proteomes" id="UP000295388"/>
    </source>
</evidence>
<dbReference type="GO" id="GO:0005975">
    <property type="term" value="P:carbohydrate metabolic process"/>
    <property type="evidence" value="ECO:0007669"/>
    <property type="project" value="UniProtKB-ARBA"/>
</dbReference>
<dbReference type="EMBL" id="SNWQ01000012">
    <property type="protein sequence ID" value="TDO45780.1"/>
    <property type="molecule type" value="Genomic_DNA"/>
</dbReference>
<accession>A0A4R6K861</accession>
<comment type="caution">
    <text evidence="2">The sequence shown here is derived from an EMBL/GenBank/DDBJ whole genome shotgun (WGS) entry which is preliminary data.</text>
</comment>